<organism evidence="4 6">
    <name type="scientific">Mangrovimonas cancribranchiae</name>
    <dbReference type="NCBI Taxonomy" id="3080055"/>
    <lineage>
        <taxon>Bacteria</taxon>
        <taxon>Pseudomonadati</taxon>
        <taxon>Bacteroidota</taxon>
        <taxon>Flavobacteriia</taxon>
        <taxon>Flavobacteriales</taxon>
        <taxon>Flavobacteriaceae</taxon>
        <taxon>Mangrovimonas</taxon>
    </lineage>
</organism>
<dbReference type="PANTHER" id="PTHR24320">
    <property type="entry name" value="RETINOL DEHYDROGENASE"/>
    <property type="match status" value="1"/>
</dbReference>
<evidence type="ECO:0000313" key="4">
    <source>
        <dbReference type="EMBL" id="WXA02505.1"/>
    </source>
</evidence>
<dbReference type="KEGG" id="mcaa:R3L15_09385"/>
<accession>A0AAU6NXW7</accession>
<evidence type="ECO:0000313" key="5">
    <source>
        <dbReference type="EMBL" id="WXA12334.1"/>
    </source>
</evidence>
<evidence type="ECO:0000256" key="2">
    <source>
        <dbReference type="ARBA" id="ARBA00023002"/>
    </source>
</evidence>
<dbReference type="PANTHER" id="PTHR24320:SF274">
    <property type="entry name" value="CHAIN DEHYDROGENASE, PUTATIVE (AFU_ORTHOLOGUE AFUA_4G00440)-RELATED"/>
    <property type="match status" value="1"/>
</dbReference>
<gene>
    <name evidence="5" type="ORF">R3L15_09385</name>
    <name evidence="4" type="ORF">R3L16_12205</name>
</gene>
<evidence type="ECO:0000256" key="3">
    <source>
        <dbReference type="SAM" id="Coils"/>
    </source>
</evidence>
<dbReference type="Gene3D" id="3.40.50.720">
    <property type="entry name" value="NAD(P)-binding Rossmann-like Domain"/>
    <property type="match status" value="1"/>
</dbReference>
<dbReference type="InterPro" id="IPR036291">
    <property type="entry name" value="NAD(P)-bd_dom_sf"/>
</dbReference>
<keyword evidence="3" id="KW-0175">Coiled coil</keyword>
<dbReference type="GO" id="GO:0016491">
    <property type="term" value="F:oxidoreductase activity"/>
    <property type="evidence" value="ECO:0007669"/>
    <property type="project" value="UniProtKB-KW"/>
</dbReference>
<dbReference type="Proteomes" id="UP001368318">
    <property type="component" value="Chromosome"/>
</dbReference>
<protein>
    <submittedName>
        <fullName evidence="4">SDR family NAD(P)-dependent oxidoreductase</fullName>
    </submittedName>
</protein>
<dbReference type="AlphaFoldDB" id="A0AAU6NXW7"/>
<dbReference type="EMBL" id="CP136925">
    <property type="protein sequence ID" value="WXA12334.1"/>
    <property type="molecule type" value="Genomic_DNA"/>
</dbReference>
<name>A0AAU6NXW7_9FLAO</name>
<dbReference type="EMBL" id="CP136924">
    <property type="protein sequence ID" value="WXA02505.1"/>
    <property type="molecule type" value="Genomic_DNA"/>
</dbReference>
<evidence type="ECO:0000256" key="1">
    <source>
        <dbReference type="ARBA" id="ARBA00006484"/>
    </source>
</evidence>
<feature type="coiled-coil region" evidence="3">
    <location>
        <begin position="35"/>
        <end position="62"/>
    </location>
</feature>
<comment type="similarity">
    <text evidence="1">Belongs to the short-chain dehydrogenases/reductases (SDR) family.</text>
</comment>
<keyword evidence="6" id="KW-1185">Reference proteome</keyword>
<dbReference type="SUPFAM" id="SSF51735">
    <property type="entry name" value="NAD(P)-binding Rossmann-fold domains"/>
    <property type="match status" value="1"/>
</dbReference>
<proteinExistence type="inferred from homology"/>
<dbReference type="InterPro" id="IPR002347">
    <property type="entry name" value="SDR_fam"/>
</dbReference>
<keyword evidence="2" id="KW-0560">Oxidoreductase</keyword>
<dbReference type="PRINTS" id="PR00081">
    <property type="entry name" value="GDHRDH"/>
</dbReference>
<evidence type="ECO:0000313" key="6">
    <source>
        <dbReference type="Proteomes" id="UP001368318"/>
    </source>
</evidence>
<reference evidence="4 6" key="1">
    <citation type="submission" date="2023-10" db="EMBL/GenBank/DDBJ databases">
        <title>Culture-based analysis of two novel bacteria associated with mangrove crab gills.</title>
        <authorList>
            <person name="Yang X."/>
            <person name="Garuglieri E."/>
            <person name="Van Goethem M.W."/>
            <person name="Fusi M."/>
            <person name="Marasco R."/>
            <person name="Daffonchio D.G."/>
        </authorList>
    </citation>
    <scope>NUCLEOTIDE SEQUENCE [LARGE SCALE GENOMIC DNA]</scope>
    <source>
        <strain evidence="5">UG2-1</strain>
        <strain evidence="4">UG2-2</strain>
        <strain evidence="6">UG2_2</strain>
    </source>
</reference>
<dbReference type="Pfam" id="PF00106">
    <property type="entry name" value="adh_short"/>
    <property type="match status" value="1"/>
</dbReference>
<sequence length="238" mass="26890">MSKIFITGSTDGIGFLAAKQLLKEGHEVYFHARNEKRAKDVKQKLEKEVKVLVADLSDINQIRRLARELNEFGPYDAIIHNAGVISVPSEIMFTVNVIAPYLLTTLVEKPERLVYLSSSMHRSGNTFKGNLNIQNVNYSDSKLYITTLMSAFARQYPDMYINAVDPGWVPTKMGGSGAPDDLQKGYETQVWLATSQDREALVSGKYFYHKKQQNTNSIVDNIAFQERLIEACEAFIKE</sequence>
<dbReference type="RefSeq" id="WP_338731322.1">
    <property type="nucleotide sequence ID" value="NZ_CP136924.1"/>
</dbReference>